<proteinExistence type="predicted"/>
<dbReference type="RefSeq" id="WP_024025487.1">
    <property type="nucleotide sequence ID" value="NZ_AYOZ01000061.1"/>
</dbReference>
<dbReference type="eggNOG" id="COG1846">
    <property type="taxonomic scope" value="Bacteria"/>
</dbReference>
<dbReference type="STRING" id="1208321.D104_17350"/>
<dbReference type="PATRIC" id="fig|1208321.3.peg.3437"/>
<dbReference type="InterPro" id="IPR000835">
    <property type="entry name" value="HTH_MarR-typ"/>
</dbReference>
<accession>W1RP22</accession>
<dbReference type="InterPro" id="IPR036390">
    <property type="entry name" value="WH_DNA-bd_sf"/>
</dbReference>
<dbReference type="GO" id="GO:0003677">
    <property type="term" value="F:DNA binding"/>
    <property type="evidence" value="ECO:0007669"/>
    <property type="project" value="UniProtKB-KW"/>
</dbReference>
<evidence type="ECO:0000256" key="1">
    <source>
        <dbReference type="ARBA" id="ARBA00023015"/>
    </source>
</evidence>
<gene>
    <name evidence="5" type="ORF">D104_17350</name>
</gene>
<evidence type="ECO:0000256" key="2">
    <source>
        <dbReference type="ARBA" id="ARBA00023125"/>
    </source>
</evidence>
<organism evidence="5 6">
    <name type="scientific">Marinomonas profundimaris</name>
    <dbReference type="NCBI Taxonomy" id="1208321"/>
    <lineage>
        <taxon>Bacteria</taxon>
        <taxon>Pseudomonadati</taxon>
        <taxon>Pseudomonadota</taxon>
        <taxon>Gammaproteobacteria</taxon>
        <taxon>Oceanospirillales</taxon>
        <taxon>Oceanospirillaceae</taxon>
        <taxon>Marinomonas</taxon>
    </lineage>
</organism>
<keyword evidence="2" id="KW-0238">DNA-binding</keyword>
<evidence type="ECO:0000259" key="4">
    <source>
        <dbReference type="PROSITE" id="PS50995"/>
    </source>
</evidence>
<protein>
    <recommendedName>
        <fullName evidence="4">HTH marR-type domain-containing protein</fullName>
    </recommendedName>
</protein>
<name>W1RP22_9GAMM</name>
<dbReference type="SMART" id="SM00347">
    <property type="entry name" value="HTH_MARR"/>
    <property type="match status" value="1"/>
</dbReference>
<evidence type="ECO:0000313" key="5">
    <source>
        <dbReference type="EMBL" id="ETI58045.1"/>
    </source>
</evidence>
<comment type="caution">
    <text evidence="5">The sequence shown here is derived from an EMBL/GenBank/DDBJ whole genome shotgun (WGS) entry which is preliminary data.</text>
</comment>
<dbReference type="Proteomes" id="UP000018857">
    <property type="component" value="Unassembled WGS sequence"/>
</dbReference>
<dbReference type="AlphaFoldDB" id="W1RP22"/>
<dbReference type="SUPFAM" id="SSF46785">
    <property type="entry name" value="Winged helix' DNA-binding domain"/>
    <property type="match status" value="1"/>
</dbReference>
<reference evidence="5 6" key="1">
    <citation type="journal article" date="2014" name="Genome Announc.">
        <title>Draft Genome Sequence of Marinomonas sp. Strain D104, a Polycyclic Aromatic Hydrocarbon-Degrading Bacterium from the Deep-Sea Sediment of the Arctic Ocean.</title>
        <authorList>
            <person name="Dong C."/>
            <person name="Bai X."/>
            <person name="Lai Q."/>
            <person name="Xie Y."/>
            <person name="Chen X."/>
            <person name="Shao Z."/>
        </authorList>
    </citation>
    <scope>NUCLEOTIDE SEQUENCE [LARGE SCALE GENOMIC DNA]</scope>
    <source>
        <strain evidence="5 6">D104</strain>
    </source>
</reference>
<evidence type="ECO:0000256" key="3">
    <source>
        <dbReference type="ARBA" id="ARBA00023163"/>
    </source>
</evidence>
<keyword evidence="6" id="KW-1185">Reference proteome</keyword>
<sequence>MTDNISETLHKLISTYKGELKNAISQQNVDLPITYIRSLKCIDKITDCSAKDISIRLRLDKSQVTRIIKKMLADGYVKKMPHPNNHRSQALSLTDLGESVIALIAKIDQETKSKMAVALTDEQIKSFLTVANIMIDNLSKDLVSIKESE</sequence>
<dbReference type="OrthoDB" id="6196575at2"/>
<keyword evidence="1" id="KW-0805">Transcription regulation</keyword>
<evidence type="ECO:0000313" key="6">
    <source>
        <dbReference type="Proteomes" id="UP000018857"/>
    </source>
</evidence>
<dbReference type="Gene3D" id="1.10.10.10">
    <property type="entry name" value="Winged helix-like DNA-binding domain superfamily/Winged helix DNA-binding domain"/>
    <property type="match status" value="1"/>
</dbReference>
<dbReference type="EMBL" id="AYOZ01000061">
    <property type="protein sequence ID" value="ETI58045.1"/>
    <property type="molecule type" value="Genomic_DNA"/>
</dbReference>
<dbReference type="InterPro" id="IPR036388">
    <property type="entry name" value="WH-like_DNA-bd_sf"/>
</dbReference>
<feature type="domain" description="HTH marR-type" evidence="4">
    <location>
        <begin position="2"/>
        <end position="136"/>
    </location>
</feature>
<dbReference type="PROSITE" id="PS50995">
    <property type="entry name" value="HTH_MARR_2"/>
    <property type="match status" value="1"/>
</dbReference>
<keyword evidence="3" id="KW-0804">Transcription</keyword>
<dbReference type="PANTHER" id="PTHR42756:SF1">
    <property type="entry name" value="TRANSCRIPTIONAL REPRESSOR OF EMRAB OPERON"/>
    <property type="match status" value="1"/>
</dbReference>
<dbReference type="GO" id="GO:0003700">
    <property type="term" value="F:DNA-binding transcription factor activity"/>
    <property type="evidence" value="ECO:0007669"/>
    <property type="project" value="InterPro"/>
</dbReference>
<dbReference type="PANTHER" id="PTHR42756">
    <property type="entry name" value="TRANSCRIPTIONAL REGULATOR, MARR"/>
    <property type="match status" value="1"/>
</dbReference>
<dbReference type="Pfam" id="PF01047">
    <property type="entry name" value="MarR"/>
    <property type="match status" value="1"/>
</dbReference>